<dbReference type="RefSeq" id="WP_199385498.1">
    <property type="nucleotide sequence ID" value="NZ_JAEMHM010000015.1"/>
</dbReference>
<organism evidence="7 8">
    <name type="scientific">Geomesophilobacter sediminis</name>
    <dbReference type="NCBI Taxonomy" id="2798584"/>
    <lineage>
        <taxon>Bacteria</taxon>
        <taxon>Pseudomonadati</taxon>
        <taxon>Thermodesulfobacteriota</taxon>
        <taxon>Desulfuromonadia</taxon>
        <taxon>Geobacterales</taxon>
        <taxon>Geobacteraceae</taxon>
        <taxon>Geomesophilobacter</taxon>
    </lineage>
</organism>
<gene>
    <name evidence="7" type="ORF">JFN93_17905</name>
</gene>
<sequence length="281" mass="30705">MKRIITILLILLSFPAASFAAAPRLVVAQGPTPVLNTPDFPKYFGGTIKLDPCVGVRPIEFVALPGTLFQVEGEVQRDGVPIYRVTTADYPYPSDTGYFVDSRFVAPAPAGTAERARRLPSLAEVQRGLLASLGKPYVWGGNWRDGIAQLTSRYPNADPLAGVDCSGLLYQATDGVTPRNTSALTSYGRPVAIAGLSAEQIARKLEPLDLIVWKGHVMIVLDRDRIIESVMACGSGKNGVELLPIQEGVRRVMKTRRPLDDYRQAARGKKGFVVRRWFPAR</sequence>
<evidence type="ECO:0000256" key="2">
    <source>
        <dbReference type="ARBA" id="ARBA00022670"/>
    </source>
</evidence>
<dbReference type="GO" id="GO:0006508">
    <property type="term" value="P:proteolysis"/>
    <property type="evidence" value="ECO:0007669"/>
    <property type="project" value="UniProtKB-KW"/>
</dbReference>
<proteinExistence type="inferred from homology"/>
<evidence type="ECO:0000313" key="7">
    <source>
        <dbReference type="EMBL" id="MBJ6726590.1"/>
    </source>
</evidence>
<dbReference type="EMBL" id="JAEMHM010000015">
    <property type="protein sequence ID" value="MBJ6726590.1"/>
    <property type="molecule type" value="Genomic_DNA"/>
</dbReference>
<evidence type="ECO:0000256" key="3">
    <source>
        <dbReference type="ARBA" id="ARBA00022801"/>
    </source>
</evidence>
<name>A0A8J7M0X0_9BACT</name>
<dbReference type="Proteomes" id="UP000636888">
    <property type="component" value="Unassembled WGS sequence"/>
</dbReference>
<dbReference type="Gene3D" id="3.90.1720.10">
    <property type="entry name" value="endopeptidase domain like (from Nostoc punctiforme)"/>
    <property type="match status" value="1"/>
</dbReference>
<keyword evidence="3" id="KW-0378">Hydrolase</keyword>
<dbReference type="InterPro" id="IPR038765">
    <property type="entry name" value="Papain-like_cys_pep_sf"/>
</dbReference>
<accession>A0A8J7M0X0</accession>
<dbReference type="GO" id="GO:0008234">
    <property type="term" value="F:cysteine-type peptidase activity"/>
    <property type="evidence" value="ECO:0007669"/>
    <property type="project" value="UniProtKB-KW"/>
</dbReference>
<evidence type="ECO:0000256" key="4">
    <source>
        <dbReference type="ARBA" id="ARBA00022807"/>
    </source>
</evidence>
<feature type="chain" id="PRO_5035222261" evidence="5">
    <location>
        <begin position="21"/>
        <end position="281"/>
    </location>
</feature>
<keyword evidence="4" id="KW-0788">Thiol protease</keyword>
<evidence type="ECO:0000256" key="5">
    <source>
        <dbReference type="SAM" id="SignalP"/>
    </source>
</evidence>
<keyword evidence="8" id="KW-1185">Reference proteome</keyword>
<evidence type="ECO:0000256" key="1">
    <source>
        <dbReference type="ARBA" id="ARBA00007074"/>
    </source>
</evidence>
<keyword evidence="5" id="KW-0732">Signal</keyword>
<reference evidence="7" key="1">
    <citation type="submission" date="2020-12" db="EMBL/GenBank/DDBJ databases">
        <title>Geomonas sp. Red875, isolated from river sediment.</title>
        <authorList>
            <person name="Xu Z."/>
            <person name="Zhang Z."/>
            <person name="Masuda Y."/>
            <person name="Itoh H."/>
            <person name="Senoo K."/>
        </authorList>
    </citation>
    <scope>NUCLEOTIDE SEQUENCE</scope>
    <source>
        <strain evidence="7">Red875</strain>
    </source>
</reference>
<dbReference type="InterPro" id="IPR000064">
    <property type="entry name" value="NLP_P60_dom"/>
</dbReference>
<dbReference type="SUPFAM" id="SSF54001">
    <property type="entry name" value="Cysteine proteinases"/>
    <property type="match status" value="1"/>
</dbReference>
<comment type="similarity">
    <text evidence="1">Belongs to the peptidase C40 family.</text>
</comment>
<keyword evidence="2" id="KW-0645">Protease</keyword>
<dbReference type="PROSITE" id="PS51935">
    <property type="entry name" value="NLPC_P60"/>
    <property type="match status" value="1"/>
</dbReference>
<evidence type="ECO:0000313" key="8">
    <source>
        <dbReference type="Proteomes" id="UP000636888"/>
    </source>
</evidence>
<evidence type="ECO:0000259" key="6">
    <source>
        <dbReference type="PROSITE" id="PS51935"/>
    </source>
</evidence>
<feature type="signal peptide" evidence="5">
    <location>
        <begin position="1"/>
        <end position="20"/>
    </location>
</feature>
<comment type="caution">
    <text evidence="7">The sequence shown here is derived from an EMBL/GenBank/DDBJ whole genome shotgun (WGS) entry which is preliminary data.</text>
</comment>
<protein>
    <submittedName>
        <fullName evidence="7">C40 family peptidase</fullName>
    </submittedName>
</protein>
<feature type="domain" description="NlpC/P60" evidence="6">
    <location>
        <begin position="119"/>
        <end position="259"/>
    </location>
</feature>
<dbReference type="AlphaFoldDB" id="A0A8J7M0X0"/>